<feature type="signal peptide" evidence="3">
    <location>
        <begin position="1"/>
        <end position="19"/>
    </location>
</feature>
<reference evidence="5" key="1">
    <citation type="submission" date="2016-06" db="EMBL/GenBank/DDBJ databases">
        <authorList>
            <person name="Rodrigo-Torres L."/>
            <person name="Arahal D.R."/>
        </authorList>
    </citation>
    <scope>NUCLEOTIDE SEQUENCE [LARGE SCALE GENOMIC DNA]</scope>
    <source>
        <strain evidence="5">CECT 7224</strain>
    </source>
</reference>
<evidence type="ECO:0000256" key="2">
    <source>
        <dbReference type="ARBA" id="ARBA00008520"/>
    </source>
</evidence>
<feature type="chain" id="PRO_5008676349" evidence="3">
    <location>
        <begin position="20"/>
        <end position="414"/>
    </location>
</feature>
<evidence type="ECO:0000256" key="3">
    <source>
        <dbReference type="SAM" id="SignalP"/>
    </source>
</evidence>
<evidence type="ECO:0000313" key="5">
    <source>
        <dbReference type="Proteomes" id="UP000092819"/>
    </source>
</evidence>
<dbReference type="SUPFAM" id="SSF53850">
    <property type="entry name" value="Periplasmic binding protein-like II"/>
    <property type="match status" value="1"/>
</dbReference>
<name>A0A1C3J812_9VIBR</name>
<dbReference type="EMBL" id="FLQZ01000001">
    <property type="protein sequence ID" value="SBT11301.1"/>
    <property type="molecule type" value="Genomic_DNA"/>
</dbReference>
<gene>
    <name evidence="4" type="primary">ugpB_1</name>
    <name evidence="4" type="ORF">VCE7224_00017</name>
</gene>
<accession>A0A1C3J812</accession>
<sequence length="414" mass="47691">MINRWLTIMLLTVTSSAVAKERIEFMVSSGEQMTFVNEFIKPEYERRYPDVTLILTNDSNLETRMAAGDYPNVYAGVFGYMVPRYAKLGRLMYLNEFDGFNQLEERIEPQFMAKHFNRNYYIPWHATTQMMIYNKDLFREAGLDPESPPKTWDAFLSAAEKINNLPARDNGANVHGAALWNDALSWGGWYWNMLSPLYYNFNEGKYQLLNRYGTHPVFDKDEASMVKFLETMKKIQQFAPLTMEQNFFSRTIGMWPQYGIAWKANLQDAAGYPMQIGKDVGIAPIPTLVEGGTHYSNLDGRALMVFKNTRKVEERSWQLIELLMEEDNHLQANMELQNLPTLGSLQSHPYFQQEDIKPFVEQLNNVVMNESSAAVSEVSSILLKYYSQSVVMEKMTPEAAVEAAAEDVKKILKR</sequence>
<proteinExistence type="inferred from homology"/>
<organism evidence="4 5">
    <name type="scientific">Vibrio celticus</name>
    <dbReference type="NCBI Taxonomy" id="446372"/>
    <lineage>
        <taxon>Bacteria</taxon>
        <taxon>Pseudomonadati</taxon>
        <taxon>Pseudomonadota</taxon>
        <taxon>Gammaproteobacteria</taxon>
        <taxon>Vibrionales</taxon>
        <taxon>Vibrionaceae</taxon>
        <taxon>Vibrio</taxon>
    </lineage>
</organism>
<keyword evidence="5" id="KW-1185">Reference proteome</keyword>
<dbReference type="Pfam" id="PF01547">
    <property type="entry name" value="SBP_bac_1"/>
    <property type="match status" value="1"/>
</dbReference>
<keyword evidence="3" id="KW-0732">Signal</keyword>
<protein>
    <submittedName>
        <fullName evidence="4">sn-glycerol-3-phosphate-binding periplasmic protein UgpB</fullName>
    </submittedName>
</protein>
<comment type="subcellular location">
    <subcellularLocation>
        <location evidence="1">Periplasm</location>
    </subcellularLocation>
</comment>
<dbReference type="PANTHER" id="PTHR43649">
    <property type="entry name" value="ARABINOSE-BINDING PROTEIN-RELATED"/>
    <property type="match status" value="1"/>
</dbReference>
<evidence type="ECO:0000256" key="1">
    <source>
        <dbReference type="ARBA" id="ARBA00004418"/>
    </source>
</evidence>
<comment type="similarity">
    <text evidence="2">Belongs to the bacterial solute-binding protein 1 family.</text>
</comment>
<dbReference type="AlphaFoldDB" id="A0A1C3J812"/>
<dbReference type="PANTHER" id="PTHR43649:SF12">
    <property type="entry name" value="DIACETYLCHITOBIOSE BINDING PROTEIN DASA"/>
    <property type="match status" value="1"/>
</dbReference>
<dbReference type="Proteomes" id="UP000092819">
    <property type="component" value="Unassembled WGS sequence"/>
</dbReference>
<dbReference type="InterPro" id="IPR050490">
    <property type="entry name" value="Bact_solute-bd_prot1"/>
</dbReference>
<dbReference type="RefSeq" id="WP_065675138.1">
    <property type="nucleotide sequence ID" value="NZ_AP025463.1"/>
</dbReference>
<evidence type="ECO:0000313" key="4">
    <source>
        <dbReference type="EMBL" id="SBT11301.1"/>
    </source>
</evidence>
<dbReference type="Gene3D" id="3.40.190.10">
    <property type="entry name" value="Periplasmic binding protein-like II"/>
    <property type="match status" value="1"/>
</dbReference>
<dbReference type="InterPro" id="IPR006059">
    <property type="entry name" value="SBP"/>
</dbReference>
<dbReference type="GO" id="GO:0042597">
    <property type="term" value="C:periplasmic space"/>
    <property type="evidence" value="ECO:0007669"/>
    <property type="project" value="UniProtKB-SubCell"/>
</dbReference>